<reference evidence="2" key="1">
    <citation type="submission" date="2021-01" db="EMBL/GenBank/DDBJ databases">
        <authorList>
            <person name="Corre E."/>
            <person name="Pelletier E."/>
            <person name="Niang G."/>
            <person name="Scheremetjew M."/>
            <person name="Finn R."/>
            <person name="Kale V."/>
            <person name="Holt S."/>
            <person name="Cochrane G."/>
            <person name="Meng A."/>
            <person name="Brown T."/>
            <person name="Cohen L."/>
        </authorList>
    </citation>
    <scope>NUCLEOTIDE SEQUENCE</scope>
    <source>
        <strain evidence="2">UIO037</strain>
    </source>
</reference>
<protein>
    <submittedName>
        <fullName evidence="2">Uncharacterized protein</fullName>
    </submittedName>
</protein>
<feature type="region of interest" description="Disordered" evidence="1">
    <location>
        <begin position="1"/>
        <end position="20"/>
    </location>
</feature>
<organism evidence="2">
    <name type="scientific">Prymnesium polylepis</name>
    <dbReference type="NCBI Taxonomy" id="72548"/>
    <lineage>
        <taxon>Eukaryota</taxon>
        <taxon>Haptista</taxon>
        <taxon>Haptophyta</taxon>
        <taxon>Prymnesiophyceae</taxon>
        <taxon>Prymnesiales</taxon>
        <taxon>Prymnesiaceae</taxon>
        <taxon>Prymnesium</taxon>
    </lineage>
</organism>
<dbReference type="EMBL" id="HBKO01041571">
    <property type="protein sequence ID" value="CAE2293266.1"/>
    <property type="molecule type" value="Transcribed_RNA"/>
</dbReference>
<evidence type="ECO:0000313" key="2">
    <source>
        <dbReference type="EMBL" id="CAE2293266.1"/>
    </source>
</evidence>
<sequence length="149" mass="16095">MSHCPNTWVRHGHKNTSDHHIPTMAQRTHVNMIHPNPPSICPHASNKDRKVRTCHPHDGLASRDVPPARHGRASGIPSLQLTWACSRAGPKDSAVAARQCISAALLLHAIGGLKRPSVRSRAPLGVCRGRVEGVARRLLVRAAAQLPAD</sequence>
<name>A0A7S4NL77_9EUKA</name>
<proteinExistence type="predicted"/>
<gene>
    <name evidence="2" type="ORF">CPOL0286_LOCUS19111</name>
</gene>
<accession>A0A7S4NL77</accession>
<evidence type="ECO:0000256" key="1">
    <source>
        <dbReference type="SAM" id="MobiDB-lite"/>
    </source>
</evidence>
<dbReference type="AlphaFoldDB" id="A0A7S4NL77"/>